<dbReference type="AlphaFoldDB" id="A0A848GBN9"/>
<keyword evidence="1" id="KW-0732">Signal</keyword>
<dbReference type="Proteomes" id="UP000580043">
    <property type="component" value="Unassembled WGS sequence"/>
</dbReference>
<proteinExistence type="predicted"/>
<protein>
    <submittedName>
        <fullName evidence="2">DUF1329 domain-containing protein</fullName>
    </submittedName>
</protein>
<evidence type="ECO:0000313" key="2">
    <source>
        <dbReference type="EMBL" id="NML28166.1"/>
    </source>
</evidence>
<sequence>MKKTQPWVPALTTIALSLAAANVSAKVPEDEAARLGKELTCVGAEAGPNKDGSIPAFSGKWLGTPPGIKYTPHVGQHPVDPYAADKPLFVITQANVAQYANRLSDGQKALLARFPNSYKIPVYQGRREFRYPDKICELARKNAREAELIDNGFGFTGVMGAIPFPIPKQAMEVLANHNFPYRAYTEDNRGRDIADVNSKGVITWGRQFNRNMNVVTTPENLGKPMEGAMAYAMTGTLLPERDKGTMTTSIEPVNFAKGKRLAWNYDPGTRRVRQLPQYGYDTPLAGSGGKLTIDQDRLMNGAPDRYEWILHGKREMYIPANAYKVHDKSVKYPDLLKPGHPNPDLQRYELRRVWVLEGKLKDGYRHPFGKRVMFIDEDTWHAVAGDYYDTRGQLWQHAVINYYYAFDMNAWHAGTSFYHDLNSGSYVAYNLFQERDIGPVLNKGDMNADQFTPAALRSAGN</sequence>
<feature type="chain" id="PRO_5032440783" evidence="1">
    <location>
        <begin position="26"/>
        <end position="461"/>
    </location>
</feature>
<dbReference type="InterPro" id="IPR010752">
    <property type="entry name" value="DUF1329"/>
</dbReference>
<evidence type="ECO:0000313" key="3">
    <source>
        <dbReference type="Proteomes" id="UP000580043"/>
    </source>
</evidence>
<gene>
    <name evidence="2" type="ORF">HHL15_20610</name>
</gene>
<dbReference type="Gene3D" id="2.50.20.10">
    <property type="entry name" value="Lipoprotein localisation LolA/LolB/LppX"/>
    <property type="match status" value="1"/>
</dbReference>
<organism evidence="2 3">
    <name type="scientific">Zoogloea dura</name>
    <dbReference type="NCBI Taxonomy" id="2728840"/>
    <lineage>
        <taxon>Bacteria</taxon>
        <taxon>Pseudomonadati</taxon>
        <taxon>Pseudomonadota</taxon>
        <taxon>Betaproteobacteria</taxon>
        <taxon>Rhodocyclales</taxon>
        <taxon>Zoogloeaceae</taxon>
        <taxon>Zoogloea</taxon>
    </lineage>
</organism>
<comment type="caution">
    <text evidence="2">The sequence shown here is derived from an EMBL/GenBank/DDBJ whole genome shotgun (WGS) entry which is preliminary data.</text>
</comment>
<reference evidence="2 3" key="1">
    <citation type="submission" date="2020-04" db="EMBL/GenBank/DDBJ databases">
        <title>Zoogloea sp. G-4-1-14 isolated from soil.</title>
        <authorList>
            <person name="Dahal R.H."/>
        </authorList>
    </citation>
    <scope>NUCLEOTIDE SEQUENCE [LARGE SCALE GENOMIC DNA]</scope>
    <source>
        <strain evidence="2 3">G-4-1-14</strain>
    </source>
</reference>
<evidence type="ECO:0000256" key="1">
    <source>
        <dbReference type="SAM" id="SignalP"/>
    </source>
</evidence>
<feature type="signal peptide" evidence="1">
    <location>
        <begin position="1"/>
        <end position="25"/>
    </location>
</feature>
<dbReference type="CDD" id="cd16329">
    <property type="entry name" value="LolA_like"/>
    <property type="match status" value="1"/>
</dbReference>
<dbReference type="Pfam" id="PF07044">
    <property type="entry name" value="DUF1329"/>
    <property type="match status" value="1"/>
</dbReference>
<dbReference type="RefSeq" id="WP_169147698.1">
    <property type="nucleotide sequence ID" value="NZ_JABBGA010000023.1"/>
</dbReference>
<name>A0A848GBN9_9RHOO</name>
<dbReference type="EMBL" id="JABBGA010000023">
    <property type="protein sequence ID" value="NML28166.1"/>
    <property type="molecule type" value="Genomic_DNA"/>
</dbReference>
<keyword evidence="3" id="KW-1185">Reference proteome</keyword>
<accession>A0A848GBN9</accession>